<dbReference type="STRING" id="1003232.J9D0Y7"/>
<dbReference type="HOGENOM" id="CLU_003016_7_3_1"/>
<dbReference type="GO" id="GO:0005783">
    <property type="term" value="C:endoplasmic reticulum"/>
    <property type="evidence" value="ECO:0007669"/>
    <property type="project" value="TreeGrafter"/>
</dbReference>
<dbReference type="PANTHER" id="PTHR45662:SF2">
    <property type="entry name" value="PHOSPHATIDYLINOSITOL-3-PHOSPHATASE SAC1"/>
    <property type="match status" value="1"/>
</dbReference>
<dbReference type="PANTHER" id="PTHR45662">
    <property type="entry name" value="PHOSPHATIDYLINOSITIDE PHOSPHATASE SAC1"/>
    <property type="match status" value="1"/>
</dbReference>
<keyword evidence="1" id="KW-0812">Transmembrane</keyword>
<dbReference type="EMBL" id="AFBI03000006">
    <property type="protein sequence ID" value="EJW01239.2"/>
    <property type="molecule type" value="Genomic_DNA"/>
</dbReference>
<dbReference type="Pfam" id="PF02383">
    <property type="entry name" value="Syja_N"/>
    <property type="match status" value="1"/>
</dbReference>
<evidence type="ECO:0000313" key="3">
    <source>
        <dbReference type="EMBL" id="EJW01239.2"/>
    </source>
</evidence>
<organism evidence="3 4">
    <name type="scientific">Edhazardia aedis (strain USNM 41457)</name>
    <name type="common">Microsporidian parasite</name>
    <dbReference type="NCBI Taxonomy" id="1003232"/>
    <lineage>
        <taxon>Eukaryota</taxon>
        <taxon>Fungi</taxon>
        <taxon>Fungi incertae sedis</taxon>
        <taxon>Microsporidia</taxon>
        <taxon>Edhazardia</taxon>
    </lineage>
</organism>
<dbReference type="OMA" id="ITKAQPV"/>
<keyword evidence="1" id="KW-0472">Membrane</keyword>
<keyword evidence="4" id="KW-1185">Reference proteome</keyword>
<evidence type="ECO:0000259" key="2">
    <source>
        <dbReference type="PROSITE" id="PS50275"/>
    </source>
</evidence>
<reference evidence="4" key="2">
    <citation type="submission" date="2015-07" db="EMBL/GenBank/DDBJ databases">
        <title>Contrasting host-pathogen interactions and genome evolution in two generalist and specialist microsporidian pathogens of mosquitoes.</title>
        <authorList>
            <consortium name="The Broad Institute Genomics Platform"/>
            <consortium name="The Broad Institute Genome Sequencing Center for Infectious Disease"/>
            <person name="Cuomo C.A."/>
            <person name="Sanscrainte N.D."/>
            <person name="Goldberg J.M."/>
            <person name="Heiman D."/>
            <person name="Young S."/>
            <person name="Zeng Q."/>
            <person name="Becnel J.J."/>
            <person name="Birren B.W."/>
        </authorList>
    </citation>
    <scope>NUCLEOTIDE SEQUENCE [LARGE SCALE GENOMIC DNA]</scope>
    <source>
        <strain evidence="4">USNM 41457</strain>
    </source>
</reference>
<protein>
    <recommendedName>
        <fullName evidence="2">SAC domain-containing protein</fullName>
    </recommendedName>
</protein>
<dbReference type="InterPro" id="IPR002013">
    <property type="entry name" value="SAC_dom"/>
</dbReference>
<dbReference type="OrthoDB" id="405996at2759"/>
<dbReference type="PROSITE" id="PS50275">
    <property type="entry name" value="SAC"/>
    <property type="match status" value="1"/>
</dbReference>
<feature type="transmembrane region" description="Helical" evidence="1">
    <location>
        <begin position="546"/>
        <end position="568"/>
    </location>
</feature>
<dbReference type="Proteomes" id="UP000003163">
    <property type="component" value="Unassembled WGS sequence"/>
</dbReference>
<sequence>MCKNQKMAKLTIIENPVDVIIKNNRTTESLTINRATGHGTVNLLPTLEKNNLKKSKTHYVKGIYGQISLQRCSYLICVKSSSKVAKLWNGHSVYEIKKVIFVRLKNLDTRKSDKLDLKKLNMFFKVPGLYYSDYPIYKSYVDQKYGEIDFLFNQRLLKEFDDANRGNCENFLLKCFQGYIKSQTINKINILLISRRAYNNVGMRFFSRGVNNCGYPANYVETEQLISDGKTVTSYVQVRGSIPLKWKHEIGLKLNPKIIFESKDISLESDELFRLHYGDVFYINLIQHKNYEKVINDVYTHELAKENIQHINFDFKNRKMDTKEEIRNQFIENIRSYVDSQGFTVNEKEQIGILRTNCIDCLDRTNIVQYLIGMFVLRRQYSEVLRREKKLKNNTKSGESHHRKHSSVSLKASKETTIEDLYIEKTPEYDKIVKKFQQFWYENGNYLSIQYSGTPSLKSHIICAGNQNFVGLMKDLKNTVIRYFLNRLYHGDLTDGYLLATGNFLKMRRISNFRAGIKFLIYAFILVSILAALYTDFETINKEKMYGIFATISMFLITIIYHFFNYFINKPTFIYNHLAE</sequence>
<evidence type="ECO:0000256" key="1">
    <source>
        <dbReference type="SAM" id="Phobius"/>
    </source>
</evidence>
<dbReference type="InParanoid" id="J9D0Y7"/>
<keyword evidence="1" id="KW-1133">Transmembrane helix</keyword>
<name>J9D0Y7_EDHAE</name>
<comment type="caution">
    <text evidence="3">The sequence shown here is derived from an EMBL/GenBank/DDBJ whole genome shotgun (WGS) entry which is preliminary data.</text>
</comment>
<dbReference type="GO" id="GO:0046856">
    <property type="term" value="P:phosphatidylinositol dephosphorylation"/>
    <property type="evidence" value="ECO:0007669"/>
    <property type="project" value="TreeGrafter"/>
</dbReference>
<reference evidence="3 4" key="1">
    <citation type="submission" date="2011-08" db="EMBL/GenBank/DDBJ databases">
        <authorList>
            <person name="Liu Z.J."/>
            <person name="Shi F.L."/>
            <person name="Lu J.Q."/>
            <person name="Li M."/>
            <person name="Wang Z.L."/>
        </authorList>
    </citation>
    <scope>NUCLEOTIDE SEQUENCE [LARGE SCALE GENOMIC DNA]</scope>
    <source>
        <strain evidence="3 4">USNM 41457</strain>
    </source>
</reference>
<evidence type="ECO:0000313" key="4">
    <source>
        <dbReference type="Proteomes" id="UP000003163"/>
    </source>
</evidence>
<dbReference type="FunCoup" id="J9D0Y7">
    <property type="interactions" value="317"/>
</dbReference>
<accession>J9D0Y7</accession>
<dbReference type="AlphaFoldDB" id="J9D0Y7"/>
<feature type="domain" description="SAC" evidence="2">
    <location>
        <begin position="150"/>
        <end position="453"/>
    </location>
</feature>
<gene>
    <name evidence="3" type="ORF">EDEG_00539</name>
</gene>
<dbReference type="VEuPathDB" id="MicrosporidiaDB:EDEG_00539"/>
<feature type="transmembrane region" description="Helical" evidence="1">
    <location>
        <begin position="515"/>
        <end position="534"/>
    </location>
</feature>
<dbReference type="GO" id="GO:0043812">
    <property type="term" value="F:phosphatidylinositol-4-phosphate phosphatase activity"/>
    <property type="evidence" value="ECO:0007669"/>
    <property type="project" value="TreeGrafter"/>
</dbReference>
<proteinExistence type="predicted"/>